<keyword evidence="5" id="KW-0802">TPR repeat</keyword>
<evidence type="ECO:0000256" key="1">
    <source>
        <dbReference type="ARBA" id="ARBA00000085"/>
    </source>
</evidence>
<evidence type="ECO:0000259" key="9">
    <source>
        <dbReference type="PROSITE" id="PS50110"/>
    </source>
</evidence>
<dbReference type="InterPro" id="IPR003594">
    <property type="entry name" value="HATPase_dom"/>
</dbReference>
<keyword evidence="3 4" id="KW-0597">Phosphoprotein</keyword>
<feature type="domain" description="Histidine kinase" evidence="8">
    <location>
        <begin position="488"/>
        <end position="706"/>
    </location>
</feature>
<evidence type="ECO:0000259" key="8">
    <source>
        <dbReference type="PROSITE" id="PS50109"/>
    </source>
</evidence>
<feature type="chain" id="PRO_5045180140" description="histidine kinase" evidence="7">
    <location>
        <begin position="35"/>
        <end position="1015"/>
    </location>
</feature>
<evidence type="ECO:0000313" key="10">
    <source>
        <dbReference type="EMBL" id="MFC3302459.1"/>
    </source>
</evidence>
<evidence type="ECO:0000256" key="7">
    <source>
        <dbReference type="SAM" id="SignalP"/>
    </source>
</evidence>
<dbReference type="Gene3D" id="3.40.50.2300">
    <property type="match status" value="1"/>
</dbReference>
<dbReference type="InterPro" id="IPR001789">
    <property type="entry name" value="Sig_transdc_resp-reg_receiver"/>
</dbReference>
<dbReference type="SUPFAM" id="SSF55874">
    <property type="entry name" value="ATPase domain of HSP90 chaperone/DNA topoisomerase II/histidine kinase"/>
    <property type="match status" value="1"/>
</dbReference>
<dbReference type="SMART" id="SM00387">
    <property type="entry name" value="HATPase_c"/>
    <property type="match status" value="1"/>
</dbReference>
<dbReference type="InterPro" id="IPR019734">
    <property type="entry name" value="TPR_rpt"/>
</dbReference>
<dbReference type="InterPro" id="IPR011990">
    <property type="entry name" value="TPR-like_helical_dom_sf"/>
</dbReference>
<feature type="coiled-coil region" evidence="6">
    <location>
        <begin position="454"/>
        <end position="481"/>
    </location>
</feature>
<comment type="catalytic activity">
    <reaction evidence="1">
        <text>ATP + protein L-histidine = ADP + protein N-phospho-L-histidine.</text>
        <dbReference type="EC" id="2.7.13.3"/>
    </reaction>
</comment>
<dbReference type="EC" id="2.7.13.3" evidence="2"/>
<feature type="modified residue" description="4-aspartylphosphate" evidence="4">
    <location>
        <position position="923"/>
    </location>
</feature>
<dbReference type="CDD" id="cd00082">
    <property type="entry name" value="HisKA"/>
    <property type="match status" value="1"/>
</dbReference>
<dbReference type="PRINTS" id="PR00344">
    <property type="entry name" value="BCTRLSENSOR"/>
</dbReference>
<dbReference type="InterPro" id="IPR036097">
    <property type="entry name" value="HisK_dim/P_sf"/>
</dbReference>
<evidence type="ECO:0000256" key="4">
    <source>
        <dbReference type="PROSITE-ProRule" id="PRU00169"/>
    </source>
</evidence>
<evidence type="ECO:0000256" key="5">
    <source>
        <dbReference type="PROSITE-ProRule" id="PRU00339"/>
    </source>
</evidence>
<dbReference type="SUPFAM" id="SSF47384">
    <property type="entry name" value="Homodimeric domain of signal transducing histidine kinase"/>
    <property type="match status" value="1"/>
</dbReference>
<dbReference type="PROSITE" id="PS50109">
    <property type="entry name" value="HIS_KIN"/>
    <property type="match status" value="1"/>
</dbReference>
<dbReference type="Gene3D" id="1.25.40.10">
    <property type="entry name" value="Tetratricopeptide repeat domain"/>
    <property type="match status" value="2"/>
</dbReference>
<feature type="repeat" description="TPR" evidence="5">
    <location>
        <begin position="210"/>
        <end position="243"/>
    </location>
</feature>
<dbReference type="CDD" id="cd17546">
    <property type="entry name" value="REC_hyHK_CKI1_RcsC-like"/>
    <property type="match status" value="1"/>
</dbReference>
<keyword evidence="10" id="KW-0547">Nucleotide-binding</keyword>
<dbReference type="PANTHER" id="PTHR45339:SF5">
    <property type="entry name" value="HISTIDINE KINASE"/>
    <property type="match status" value="1"/>
</dbReference>
<dbReference type="InterPro" id="IPR005467">
    <property type="entry name" value="His_kinase_dom"/>
</dbReference>
<dbReference type="SMART" id="SM00388">
    <property type="entry name" value="HisKA"/>
    <property type="match status" value="1"/>
</dbReference>
<keyword evidence="10" id="KW-0067">ATP-binding</keyword>
<dbReference type="PROSITE" id="PS50110">
    <property type="entry name" value="RESPONSE_REGULATORY"/>
    <property type="match status" value="1"/>
</dbReference>
<dbReference type="Pfam" id="PF13424">
    <property type="entry name" value="TPR_12"/>
    <property type="match status" value="1"/>
</dbReference>
<dbReference type="InterPro" id="IPR003661">
    <property type="entry name" value="HisK_dim/P_dom"/>
</dbReference>
<dbReference type="Pfam" id="PF00512">
    <property type="entry name" value="HisKA"/>
    <property type="match status" value="1"/>
</dbReference>
<dbReference type="InterPro" id="IPR036890">
    <property type="entry name" value="HATPase_C_sf"/>
</dbReference>
<feature type="signal peptide" evidence="7">
    <location>
        <begin position="1"/>
        <end position="34"/>
    </location>
</feature>
<dbReference type="InterPro" id="IPR011006">
    <property type="entry name" value="CheY-like_superfamily"/>
</dbReference>
<dbReference type="Pfam" id="PF00072">
    <property type="entry name" value="Response_reg"/>
    <property type="match status" value="1"/>
</dbReference>
<sequence length="1015" mass="110421">MSMISLQRLARRVQRKSVLAAALSGTVMASSAFALDTNMSHRANLESAYDELIAASKDMMMNDPKGSFTAAEQAEHLATSLEDGKREIARATALWLKGEAALRAGIPEQGAPAVESALTILERIEDHGQLEADLLLARGRLASRLSQTELAARSFFDAHTKFVELGDERKESIALQAIGSIYKDAESYAKALDYYRRAGDVYDADTVVALSMANNRGNILFEMGEHESARENFEAALGLAEEMGSDILVGRILTNIARLEVATGLLESARMTALRAHKALATDEGAPWDRFVHGVEAEIAMAEGNIEQARKSIESGFAGIDLDTTSLSFEGMHSVASEVYSSLGDFETAFAHQRNHKRLSDEAKKIASSSNLAIIGARFQFAEQQLNIERLKNERLQQAQELSEGERQQHVQRVVIAAGGVVLLFAFLAAVGAYSNKRHVARINDELSSTVDQLNDEIAQREVIERDLIKAKEEAEQADRTKSTFLATMSHELRTPMNGILGFTEVLLHSDLSEDQREQVEIIDNSGKALLTLINDILDLSQIEAGKLKLRSSMFNLRVTAENAVKLLRAKAQEKGLSLALHIDPRVPSHVNGDEDRIRQILLNLVGNSIKFTETGAVAVTIKPAGENGEIRFEVRDTGIGIPADKQRVLFQRFSQVDDGDTRRFEGSGLGLAICHELVTAMGGDIRCESQIGTGSCFSFEVPLCADVDAVVLDKPAPAKTGTALRVALVDSVGINAEIVSAMLRSQNVDVVAFCDAEEAFVSLSRMGSEGDVIDAVFISHDIDAALNVGDKLRRKRLVDEAALVFYGGSVDKAGISEDGKSFVVNQPIFDGTISQALEFTLRGESEKGQRDERPASVKEDNIVTLKPFKNERRVLIVDDVPANRLLVEAVLKKMGMETVSAENGAQALELAAEEEFGAILMDVFMPVMGGFDATRRLRQSDSRNARTTIIGLTASTSDAELYRAEEAGMDSVLSKPIDFDLLRSTILQALEGVPPGQVQRHQAAVAVFHSAQGE</sequence>
<dbReference type="GO" id="GO:0005524">
    <property type="term" value="F:ATP binding"/>
    <property type="evidence" value="ECO:0007669"/>
    <property type="project" value="UniProtKB-KW"/>
</dbReference>
<evidence type="ECO:0000256" key="3">
    <source>
        <dbReference type="ARBA" id="ARBA00022553"/>
    </source>
</evidence>
<accession>A0ABV7MAH6</accession>
<feature type="repeat" description="TPR" evidence="5">
    <location>
        <begin position="172"/>
        <end position="205"/>
    </location>
</feature>
<dbReference type="Gene3D" id="1.10.287.130">
    <property type="match status" value="1"/>
</dbReference>
<dbReference type="PROSITE" id="PS50005">
    <property type="entry name" value="TPR"/>
    <property type="match status" value="2"/>
</dbReference>
<dbReference type="Pfam" id="PF02518">
    <property type="entry name" value="HATPase_c"/>
    <property type="match status" value="1"/>
</dbReference>
<gene>
    <name evidence="10" type="ORF">ACFONP_06910</name>
</gene>
<proteinExistence type="predicted"/>
<feature type="domain" description="Response regulatory" evidence="9">
    <location>
        <begin position="874"/>
        <end position="991"/>
    </location>
</feature>
<dbReference type="RefSeq" id="WP_189570731.1">
    <property type="nucleotide sequence ID" value="NZ_BMXU01000001.1"/>
</dbReference>
<evidence type="ECO:0000256" key="6">
    <source>
        <dbReference type="SAM" id="Coils"/>
    </source>
</evidence>
<dbReference type="PANTHER" id="PTHR45339">
    <property type="entry name" value="HYBRID SIGNAL TRANSDUCTION HISTIDINE KINASE J"/>
    <property type="match status" value="1"/>
</dbReference>
<dbReference type="SUPFAM" id="SSF48452">
    <property type="entry name" value="TPR-like"/>
    <property type="match status" value="1"/>
</dbReference>
<dbReference type="SMART" id="SM00028">
    <property type="entry name" value="TPR"/>
    <property type="match status" value="2"/>
</dbReference>
<dbReference type="Gene3D" id="3.30.565.10">
    <property type="entry name" value="Histidine kinase-like ATPase, C-terminal domain"/>
    <property type="match status" value="1"/>
</dbReference>
<organism evidence="10 11">
    <name type="scientific">Parvularcula lutaonensis</name>
    <dbReference type="NCBI Taxonomy" id="491923"/>
    <lineage>
        <taxon>Bacteria</taxon>
        <taxon>Pseudomonadati</taxon>
        <taxon>Pseudomonadota</taxon>
        <taxon>Alphaproteobacteria</taxon>
        <taxon>Parvularculales</taxon>
        <taxon>Parvularculaceae</taxon>
        <taxon>Parvularcula</taxon>
    </lineage>
</organism>
<dbReference type="SMART" id="SM00448">
    <property type="entry name" value="REC"/>
    <property type="match status" value="1"/>
</dbReference>
<dbReference type="SUPFAM" id="SSF52172">
    <property type="entry name" value="CheY-like"/>
    <property type="match status" value="1"/>
</dbReference>
<comment type="caution">
    <text evidence="10">The sequence shown here is derived from an EMBL/GenBank/DDBJ whole genome shotgun (WGS) entry which is preliminary data.</text>
</comment>
<feature type="coiled-coil region" evidence="6">
    <location>
        <begin position="379"/>
        <end position="408"/>
    </location>
</feature>
<reference evidence="11" key="1">
    <citation type="journal article" date="2019" name="Int. J. Syst. Evol. Microbiol.">
        <title>The Global Catalogue of Microorganisms (GCM) 10K type strain sequencing project: providing services to taxonomists for standard genome sequencing and annotation.</title>
        <authorList>
            <consortium name="The Broad Institute Genomics Platform"/>
            <consortium name="The Broad Institute Genome Sequencing Center for Infectious Disease"/>
            <person name="Wu L."/>
            <person name="Ma J."/>
        </authorList>
    </citation>
    <scope>NUCLEOTIDE SEQUENCE [LARGE SCALE GENOMIC DNA]</scope>
    <source>
        <strain evidence="11">KCTC 22245</strain>
    </source>
</reference>
<keyword evidence="11" id="KW-1185">Reference proteome</keyword>
<dbReference type="InterPro" id="IPR004358">
    <property type="entry name" value="Sig_transdc_His_kin-like_C"/>
</dbReference>
<keyword evidence="7" id="KW-0732">Signal</keyword>
<keyword evidence="6" id="KW-0175">Coiled coil</keyword>
<dbReference type="Proteomes" id="UP001595607">
    <property type="component" value="Unassembled WGS sequence"/>
</dbReference>
<evidence type="ECO:0000256" key="2">
    <source>
        <dbReference type="ARBA" id="ARBA00012438"/>
    </source>
</evidence>
<evidence type="ECO:0000313" key="11">
    <source>
        <dbReference type="Proteomes" id="UP001595607"/>
    </source>
</evidence>
<protein>
    <recommendedName>
        <fullName evidence="2">histidine kinase</fullName>
        <ecNumber evidence="2">2.7.13.3</ecNumber>
    </recommendedName>
</protein>
<dbReference type="EMBL" id="JBHRVA010000002">
    <property type="protein sequence ID" value="MFC3302459.1"/>
    <property type="molecule type" value="Genomic_DNA"/>
</dbReference>
<name>A0ABV7MAH6_9PROT</name>
<dbReference type="CDD" id="cd16922">
    <property type="entry name" value="HATPase_EvgS-ArcB-TorS-like"/>
    <property type="match status" value="1"/>
</dbReference>